<name>A0AAV1NAZ7_SCOSC</name>
<sequence>MVERSQRINRNAPSSIGNKQRSLDSTNFRFSSPARAKWSIFIMSRSKANSVYKRLLQRSLHKSTKAHLMKVYDPSHRDLHTGYDTAGDSESMPLSTFIWF</sequence>
<gene>
    <name evidence="2" type="ORF">FSCOSCO3_A002347</name>
</gene>
<proteinExistence type="predicted"/>
<feature type="compositionally biased region" description="Polar residues" evidence="1">
    <location>
        <begin position="8"/>
        <end position="25"/>
    </location>
</feature>
<evidence type="ECO:0000256" key="1">
    <source>
        <dbReference type="SAM" id="MobiDB-lite"/>
    </source>
</evidence>
<accession>A0AAV1NAZ7</accession>
<comment type="caution">
    <text evidence="2">The sequence shown here is derived from an EMBL/GenBank/DDBJ whole genome shotgun (WGS) entry which is preliminary data.</text>
</comment>
<evidence type="ECO:0000313" key="3">
    <source>
        <dbReference type="Proteomes" id="UP001314229"/>
    </source>
</evidence>
<evidence type="ECO:0000313" key="2">
    <source>
        <dbReference type="EMBL" id="CAK6956322.1"/>
    </source>
</evidence>
<dbReference type="Proteomes" id="UP001314229">
    <property type="component" value="Unassembled WGS sequence"/>
</dbReference>
<dbReference type="AlphaFoldDB" id="A0AAV1NAZ7"/>
<keyword evidence="3" id="KW-1185">Reference proteome</keyword>
<reference evidence="2 3" key="1">
    <citation type="submission" date="2024-01" db="EMBL/GenBank/DDBJ databases">
        <authorList>
            <person name="Alioto T."/>
            <person name="Alioto T."/>
            <person name="Gomez Garrido J."/>
        </authorList>
    </citation>
    <scope>NUCLEOTIDE SEQUENCE [LARGE SCALE GENOMIC DNA]</scope>
</reference>
<feature type="region of interest" description="Disordered" evidence="1">
    <location>
        <begin position="1"/>
        <end position="25"/>
    </location>
</feature>
<dbReference type="EMBL" id="CAWUFR010000024">
    <property type="protein sequence ID" value="CAK6956322.1"/>
    <property type="molecule type" value="Genomic_DNA"/>
</dbReference>
<organism evidence="2 3">
    <name type="scientific">Scomber scombrus</name>
    <name type="common">Atlantic mackerel</name>
    <name type="synonym">Scomber vernalis</name>
    <dbReference type="NCBI Taxonomy" id="13677"/>
    <lineage>
        <taxon>Eukaryota</taxon>
        <taxon>Metazoa</taxon>
        <taxon>Chordata</taxon>
        <taxon>Craniata</taxon>
        <taxon>Vertebrata</taxon>
        <taxon>Euteleostomi</taxon>
        <taxon>Actinopterygii</taxon>
        <taxon>Neopterygii</taxon>
        <taxon>Teleostei</taxon>
        <taxon>Neoteleostei</taxon>
        <taxon>Acanthomorphata</taxon>
        <taxon>Pelagiaria</taxon>
        <taxon>Scombriformes</taxon>
        <taxon>Scombridae</taxon>
        <taxon>Scomber</taxon>
    </lineage>
</organism>
<protein>
    <submittedName>
        <fullName evidence="2">Uncharacterized protein</fullName>
    </submittedName>
</protein>